<evidence type="ECO:0000313" key="8">
    <source>
        <dbReference type="EMBL" id="KAF7987369.1"/>
    </source>
</evidence>
<dbReference type="InterPro" id="IPR005225">
    <property type="entry name" value="Small_GTP-bd"/>
</dbReference>
<evidence type="ECO:0000256" key="1">
    <source>
        <dbReference type="ARBA" id="ARBA00007921"/>
    </source>
</evidence>
<evidence type="ECO:0000256" key="6">
    <source>
        <dbReference type="PROSITE-ProRule" id="PRU01050"/>
    </source>
</evidence>
<dbReference type="HAMAP" id="MF_00367">
    <property type="entry name" value="GTPase_Era"/>
    <property type="match status" value="1"/>
</dbReference>
<protein>
    <recommendedName>
        <fullName evidence="2">GTPase Era, mitochondrial</fullName>
    </recommendedName>
    <alternativeName>
        <fullName evidence="5">ERA-like protein 1</fullName>
    </alternativeName>
</protein>
<dbReference type="NCBIfam" id="TIGR00436">
    <property type="entry name" value="era"/>
    <property type="match status" value="1"/>
</dbReference>
<keyword evidence="4 6" id="KW-0342">GTP-binding</keyword>
<dbReference type="CDD" id="cd04163">
    <property type="entry name" value="Era"/>
    <property type="match status" value="1"/>
</dbReference>
<feature type="region of interest" description="G1" evidence="6">
    <location>
        <begin position="70"/>
        <end position="77"/>
    </location>
</feature>
<dbReference type="GO" id="GO:0005525">
    <property type="term" value="F:GTP binding"/>
    <property type="evidence" value="ECO:0007669"/>
    <property type="project" value="UniProtKB-UniRule"/>
</dbReference>
<dbReference type="SUPFAM" id="SSF52540">
    <property type="entry name" value="P-loop containing nucleoside triphosphate hydrolases"/>
    <property type="match status" value="1"/>
</dbReference>
<dbReference type="Gene3D" id="3.40.50.300">
    <property type="entry name" value="P-loop containing nucleotide triphosphate hydrolases"/>
    <property type="match status" value="1"/>
</dbReference>
<dbReference type="NCBIfam" id="TIGR00231">
    <property type="entry name" value="small_GTP"/>
    <property type="match status" value="1"/>
</dbReference>
<name>A0A834XL62_APHGI</name>
<feature type="region of interest" description="G4" evidence="6">
    <location>
        <begin position="187"/>
        <end position="190"/>
    </location>
</feature>
<comment type="similarity">
    <text evidence="1 6">Belongs to the TRAFAC class TrmE-Era-EngA-EngB-Septin-like GTPase superfamily. Era GTPase family.</text>
</comment>
<evidence type="ECO:0000256" key="5">
    <source>
        <dbReference type="ARBA" id="ARBA00030975"/>
    </source>
</evidence>
<dbReference type="InterPro" id="IPR015946">
    <property type="entry name" value="KH_dom-like_a/b"/>
</dbReference>
<organism evidence="8 9">
    <name type="scientific">Aphidius gifuensis</name>
    <name type="common">Parasitoid wasp</name>
    <dbReference type="NCBI Taxonomy" id="684658"/>
    <lineage>
        <taxon>Eukaryota</taxon>
        <taxon>Metazoa</taxon>
        <taxon>Ecdysozoa</taxon>
        <taxon>Arthropoda</taxon>
        <taxon>Hexapoda</taxon>
        <taxon>Insecta</taxon>
        <taxon>Pterygota</taxon>
        <taxon>Neoptera</taxon>
        <taxon>Endopterygota</taxon>
        <taxon>Hymenoptera</taxon>
        <taxon>Apocrita</taxon>
        <taxon>Ichneumonoidea</taxon>
        <taxon>Braconidae</taxon>
        <taxon>Aphidiinae</taxon>
        <taxon>Aphidius</taxon>
    </lineage>
</organism>
<dbReference type="InterPro" id="IPR006073">
    <property type="entry name" value="GTP-bd"/>
</dbReference>
<dbReference type="InterPro" id="IPR009019">
    <property type="entry name" value="KH_sf_prok-type"/>
</dbReference>
<keyword evidence="3 6" id="KW-0547">Nucleotide-binding</keyword>
<reference evidence="8 9" key="1">
    <citation type="submission" date="2020-08" db="EMBL/GenBank/DDBJ databases">
        <title>Aphidius gifuensis genome sequencing and assembly.</title>
        <authorList>
            <person name="Du Z."/>
        </authorList>
    </citation>
    <scope>NUCLEOTIDE SEQUENCE [LARGE SCALE GENOMIC DNA]</scope>
    <source>
        <strain evidence="8">YNYX2018</strain>
        <tissue evidence="8">Adults</tissue>
    </source>
</reference>
<dbReference type="GO" id="GO:0005759">
    <property type="term" value="C:mitochondrial matrix"/>
    <property type="evidence" value="ECO:0007669"/>
    <property type="project" value="TreeGrafter"/>
</dbReference>
<dbReference type="GO" id="GO:0043024">
    <property type="term" value="F:ribosomal small subunit binding"/>
    <property type="evidence" value="ECO:0007669"/>
    <property type="project" value="TreeGrafter"/>
</dbReference>
<dbReference type="PANTHER" id="PTHR42698">
    <property type="entry name" value="GTPASE ERA"/>
    <property type="match status" value="1"/>
</dbReference>
<evidence type="ECO:0000256" key="4">
    <source>
        <dbReference type="ARBA" id="ARBA00023134"/>
    </source>
</evidence>
<keyword evidence="9" id="KW-1185">Reference proteome</keyword>
<dbReference type="InterPro" id="IPR005662">
    <property type="entry name" value="GTPase_Era-like"/>
</dbReference>
<dbReference type="CDD" id="cd22534">
    <property type="entry name" value="KH-II_Era"/>
    <property type="match status" value="1"/>
</dbReference>
<dbReference type="GO" id="GO:0000028">
    <property type="term" value="P:ribosomal small subunit assembly"/>
    <property type="evidence" value="ECO:0007669"/>
    <property type="project" value="TreeGrafter"/>
</dbReference>
<dbReference type="EMBL" id="JACMRX010000006">
    <property type="protein sequence ID" value="KAF7987369.1"/>
    <property type="molecule type" value="Genomic_DNA"/>
</dbReference>
<dbReference type="InterPro" id="IPR030388">
    <property type="entry name" value="G_ERA_dom"/>
</dbReference>
<dbReference type="Pfam" id="PF01926">
    <property type="entry name" value="MMR_HSR1"/>
    <property type="match status" value="1"/>
</dbReference>
<dbReference type="Gene3D" id="3.30.300.20">
    <property type="match status" value="1"/>
</dbReference>
<sequence>MIMTIGRNIFRIKTRFSRYYSLNINPTITDNVNQNIHALSNTNDIIVEQNWEHKQIRRDTDKSLRIAILGLPNVGKSTLINRLVGRPVCGMSSKVHTTKKKLDAIYIEDDTQLIFVDTPGLVTNHDFKKFKLNPTFKCDIDKSLSNCDIVGIVQDASHPFKSSKIDERIMVCLKKLPPNLRSILILNKIDKLKSKKKLLELVDVLTGADNWPNFSDVFMVSALKDDGVIDIRNYLLDMSESRDWEYDPETITDSPPEKIATEIVRSKFMDALPEELPYSVGVGIEHFGTLPDGSMSIVVAVKCPTDRISKIVMGKHGARVKIVAIQAEQELSQVFKTTVRLKIAIKFSDKNELC</sequence>
<dbReference type="Proteomes" id="UP000639338">
    <property type="component" value="Unassembled WGS sequence"/>
</dbReference>
<gene>
    <name evidence="8" type="ORF">HCN44_003131</name>
</gene>
<proteinExistence type="inferred from homology"/>
<feature type="region of interest" description="G3" evidence="6">
    <location>
        <begin position="117"/>
        <end position="120"/>
    </location>
</feature>
<feature type="domain" description="Era-type G" evidence="7">
    <location>
        <begin position="62"/>
        <end position="241"/>
    </location>
</feature>
<comment type="caution">
    <text evidence="8">The sequence shown here is derived from an EMBL/GenBank/DDBJ whole genome shotgun (WGS) entry which is preliminary data.</text>
</comment>
<accession>A0A834XL62</accession>
<evidence type="ECO:0000313" key="9">
    <source>
        <dbReference type="Proteomes" id="UP000639338"/>
    </source>
</evidence>
<dbReference type="GO" id="GO:0019843">
    <property type="term" value="F:rRNA binding"/>
    <property type="evidence" value="ECO:0007669"/>
    <property type="project" value="TreeGrafter"/>
</dbReference>
<evidence type="ECO:0000259" key="7">
    <source>
        <dbReference type="PROSITE" id="PS51713"/>
    </source>
</evidence>
<dbReference type="PRINTS" id="PR00326">
    <property type="entry name" value="GTP1OBG"/>
</dbReference>
<feature type="region of interest" description="G5" evidence="6">
    <location>
        <begin position="220"/>
        <end position="222"/>
    </location>
</feature>
<dbReference type="InterPro" id="IPR027417">
    <property type="entry name" value="P-loop_NTPase"/>
</dbReference>
<feature type="region of interest" description="G2" evidence="6">
    <location>
        <begin position="96"/>
        <end position="100"/>
    </location>
</feature>
<evidence type="ECO:0000256" key="2">
    <source>
        <dbReference type="ARBA" id="ARBA00019149"/>
    </source>
</evidence>
<dbReference type="PANTHER" id="PTHR42698:SF1">
    <property type="entry name" value="GTPASE ERA, MITOCHONDRIAL"/>
    <property type="match status" value="1"/>
</dbReference>
<evidence type="ECO:0000256" key="3">
    <source>
        <dbReference type="ARBA" id="ARBA00022741"/>
    </source>
</evidence>
<dbReference type="FunFam" id="3.40.50.300:FF:002220">
    <property type="entry name" value="GTPase Era, mitochondrial"/>
    <property type="match status" value="1"/>
</dbReference>
<dbReference type="SUPFAM" id="SSF54814">
    <property type="entry name" value="Prokaryotic type KH domain (KH-domain type II)"/>
    <property type="match status" value="1"/>
</dbReference>
<dbReference type="PROSITE" id="PS51713">
    <property type="entry name" value="G_ERA"/>
    <property type="match status" value="1"/>
</dbReference>
<dbReference type="OrthoDB" id="8954335at2759"/>
<dbReference type="AlphaFoldDB" id="A0A834XL62"/>